<protein>
    <submittedName>
        <fullName evidence="2">Uncharacterized protein</fullName>
    </submittedName>
</protein>
<dbReference type="EMBL" id="FQUQ01000004">
    <property type="protein sequence ID" value="SHG19925.1"/>
    <property type="molecule type" value="Genomic_DNA"/>
</dbReference>
<sequence length="311" mass="35192">MRKILLCLLMSSSLLSCAQNNPAIPDLYKEVKFKNKNIHYRLGIQVAACNFSLFINDVPVVRNFEEASGTFNTSAPVNDLILKSGKQHFKLILYPGFKNGLPLPALAENILAKITVEGLKYEGEGVKTLIDPFTILEIGGEGKKFTEKGKTTAVYEGTFEAKVPYDLTAWSGSKDLRKEDPATLEKEVLAFYQQYISIVKEKDEKALARLVYEKEKYYAQALFLGQDGSQAQWDAYLDLTRNSTLVMMPLEKYKMNFYANGRLVTLERIDYPNIGEPALRSESQENGRTVVGFYFCQLHKREGSNQLELIH</sequence>
<gene>
    <name evidence="2" type="ORF">SAMN04488522_104832</name>
</gene>
<evidence type="ECO:0000313" key="3">
    <source>
        <dbReference type="Proteomes" id="UP000184287"/>
    </source>
</evidence>
<organism evidence="2 3">
    <name type="scientific">Pedobacter caeni</name>
    <dbReference type="NCBI Taxonomy" id="288992"/>
    <lineage>
        <taxon>Bacteria</taxon>
        <taxon>Pseudomonadati</taxon>
        <taxon>Bacteroidota</taxon>
        <taxon>Sphingobacteriia</taxon>
        <taxon>Sphingobacteriales</taxon>
        <taxon>Sphingobacteriaceae</taxon>
        <taxon>Pedobacter</taxon>
    </lineage>
</organism>
<name>A0A1M5HVF8_9SPHI</name>
<feature type="chain" id="PRO_5012861243" evidence="1">
    <location>
        <begin position="19"/>
        <end position="311"/>
    </location>
</feature>
<evidence type="ECO:0000256" key="1">
    <source>
        <dbReference type="SAM" id="SignalP"/>
    </source>
</evidence>
<feature type="signal peptide" evidence="1">
    <location>
        <begin position="1"/>
        <end position="18"/>
    </location>
</feature>
<dbReference type="PROSITE" id="PS51257">
    <property type="entry name" value="PROKAR_LIPOPROTEIN"/>
    <property type="match status" value="1"/>
</dbReference>
<proteinExistence type="predicted"/>
<evidence type="ECO:0000313" key="2">
    <source>
        <dbReference type="EMBL" id="SHG19925.1"/>
    </source>
</evidence>
<dbReference type="Proteomes" id="UP000184287">
    <property type="component" value="Unassembled WGS sequence"/>
</dbReference>
<dbReference type="STRING" id="288992.SAMN04488522_104832"/>
<accession>A0A1M5HVF8</accession>
<reference evidence="3" key="1">
    <citation type="submission" date="2016-11" db="EMBL/GenBank/DDBJ databases">
        <authorList>
            <person name="Varghese N."/>
            <person name="Submissions S."/>
        </authorList>
    </citation>
    <scope>NUCLEOTIDE SEQUENCE [LARGE SCALE GENOMIC DNA]</scope>
    <source>
        <strain evidence="3">DSM 16990</strain>
    </source>
</reference>
<keyword evidence="3" id="KW-1185">Reference proteome</keyword>
<dbReference type="AlphaFoldDB" id="A0A1M5HVF8"/>
<keyword evidence="1" id="KW-0732">Signal</keyword>